<dbReference type="SUPFAM" id="SSF53335">
    <property type="entry name" value="S-adenosyl-L-methionine-dependent methyltransferases"/>
    <property type="match status" value="1"/>
</dbReference>
<dbReference type="RefSeq" id="WP_189646539.1">
    <property type="nucleotide sequence ID" value="NZ_BMRC01000002.1"/>
</dbReference>
<dbReference type="InterPro" id="IPR029063">
    <property type="entry name" value="SAM-dependent_MTases_sf"/>
</dbReference>
<sequence>MPPRLLGRSLAEGYAAENEAGPLNAYYARPAMLELAGNLTGRRILDAGCGRGAAKVRRKPATGG</sequence>
<dbReference type="Proteomes" id="UP001589647">
    <property type="component" value="Unassembled WGS sequence"/>
</dbReference>
<proteinExistence type="predicted"/>
<protein>
    <recommendedName>
        <fullName evidence="3">Methyltransferase</fullName>
    </recommendedName>
</protein>
<organism evidence="1 2">
    <name type="scientific">Nonomuraea spiralis</name>
    <dbReference type="NCBI Taxonomy" id="46182"/>
    <lineage>
        <taxon>Bacteria</taxon>
        <taxon>Bacillati</taxon>
        <taxon>Actinomycetota</taxon>
        <taxon>Actinomycetes</taxon>
        <taxon>Streptosporangiales</taxon>
        <taxon>Streptosporangiaceae</taxon>
        <taxon>Nonomuraea</taxon>
    </lineage>
</organism>
<comment type="caution">
    <text evidence="1">The sequence shown here is derived from an EMBL/GenBank/DDBJ whole genome shotgun (WGS) entry which is preliminary data.</text>
</comment>
<evidence type="ECO:0000313" key="1">
    <source>
        <dbReference type="EMBL" id="MFB9202935.1"/>
    </source>
</evidence>
<gene>
    <name evidence="1" type="ORF">ACFFV7_17185</name>
</gene>
<evidence type="ECO:0008006" key="3">
    <source>
        <dbReference type="Google" id="ProtNLM"/>
    </source>
</evidence>
<keyword evidence="2" id="KW-1185">Reference proteome</keyword>
<name>A0ABV5IEG2_9ACTN</name>
<dbReference type="EMBL" id="JBHMEI010000013">
    <property type="protein sequence ID" value="MFB9202935.1"/>
    <property type="molecule type" value="Genomic_DNA"/>
</dbReference>
<reference evidence="1 2" key="1">
    <citation type="submission" date="2024-09" db="EMBL/GenBank/DDBJ databases">
        <authorList>
            <person name="Sun Q."/>
            <person name="Mori K."/>
        </authorList>
    </citation>
    <scope>NUCLEOTIDE SEQUENCE [LARGE SCALE GENOMIC DNA]</scope>
    <source>
        <strain evidence="1 2">CCM 3426</strain>
    </source>
</reference>
<accession>A0ABV5IEG2</accession>
<evidence type="ECO:0000313" key="2">
    <source>
        <dbReference type="Proteomes" id="UP001589647"/>
    </source>
</evidence>